<feature type="site" description="Histone H3K4me3 binding" evidence="7">
    <location>
        <position position="790"/>
    </location>
</feature>
<evidence type="ECO:0000256" key="10">
    <source>
        <dbReference type="SAM" id="MobiDB-lite"/>
    </source>
</evidence>
<dbReference type="PROSITE" id="PS50016">
    <property type="entry name" value="ZF_PHD_2"/>
    <property type="match status" value="1"/>
</dbReference>
<feature type="binding site" evidence="8">
    <location>
        <position position="803"/>
    </location>
    <ligand>
        <name>Zn(2+)</name>
        <dbReference type="ChEBI" id="CHEBI:29105"/>
        <label>1</label>
    </ligand>
</feature>
<dbReference type="GO" id="GO:0006355">
    <property type="term" value="P:regulation of DNA-templated transcription"/>
    <property type="evidence" value="ECO:0007669"/>
    <property type="project" value="TreeGrafter"/>
</dbReference>
<feature type="binding site" evidence="8">
    <location>
        <position position="782"/>
    </location>
    <ligand>
        <name>Zn(2+)</name>
        <dbReference type="ChEBI" id="CHEBI:29105"/>
        <label>1</label>
    </ligand>
</feature>
<dbReference type="GO" id="GO:0004402">
    <property type="term" value="F:histone acetyltransferase activity"/>
    <property type="evidence" value="ECO:0007669"/>
    <property type="project" value="TreeGrafter"/>
</dbReference>
<keyword evidence="3 8" id="KW-0479">Metal-binding</keyword>
<evidence type="ECO:0000256" key="6">
    <source>
        <dbReference type="ARBA" id="ARBA00023242"/>
    </source>
</evidence>
<feature type="compositionally biased region" description="Low complexity" evidence="10">
    <location>
        <begin position="333"/>
        <end position="362"/>
    </location>
</feature>
<feature type="region of interest" description="Disordered" evidence="10">
    <location>
        <begin position="429"/>
        <end position="462"/>
    </location>
</feature>
<evidence type="ECO:0000256" key="1">
    <source>
        <dbReference type="ARBA" id="ARBA00004123"/>
    </source>
</evidence>
<feature type="compositionally biased region" description="Acidic residues" evidence="10">
    <location>
        <begin position="764"/>
        <end position="774"/>
    </location>
</feature>
<dbReference type="InterPro" id="IPR011011">
    <property type="entry name" value="Znf_FYVE_PHD"/>
</dbReference>
<feature type="compositionally biased region" description="Low complexity" evidence="10">
    <location>
        <begin position="657"/>
        <end position="672"/>
    </location>
</feature>
<feature type="binding site" evidence="8">
    <location>
        <position position="797"/>
    </location>
    <ligand>
        <name>Zn(2+)</name>
        <dbReference type="ChEBI" id="CHEBI:29105"/>
        <label>2</label>
    </ligand>
</feature>
<feature type="region of interest" description="Disordered" evidence="10">
    <location>
        <begin position="125"/>
        <end position="238"/>
    </location>
</feature>
<feature type="binding site" evidence="8">
    <location>
        <position position="806"/>
    </location>
    <ligand>
        <name>Zn(2+)</name>
        <dbReference type="ChEBI" id="CHEBI:29105"/>
        <label>1</label>
    </ligand>
</feature>
<dbReference type="EMBL" id="CAOQHR010000002">
    <property type="protein sequence ID" value="CAI6329068.1"/>
    <property type="molecule type" value="Genomic_DNA"/>
</dbReference>
<evidence type="ECO:0000256" key="3">
    <source>
        <dbReference type="ARBA" id="ARBA00022723"/>
    </source>
</evidence>
<feature type="compositionally biased region" description="Pro residues" evidence="10">
    <location>
        <begin position="131"/>
        <end position="143"/>
    </location>
</feature>
<dbReference type="AlphaFoldDB" id="A0A9W4U919"/>
<keyword evidence="4 9" id="KW-0863">Zinc-finger</keyword>
<feature type="domain" description="PHD-type" evidence="11">
    <location>
        <begin position="777"/>
        <end position="829"/>
    </location>
</feature>
<dbReference type="GO" id="GO:0008270">
    <property type="term" value="F:zinc ion binding"/>
    <property type="evidence" value="ECO:0007669"/>
    <property type="project" value="UniProtKB-KW"/>
</dbReference>
<dbReference type="SUPFAM" id="SSF57903">
    <property type="entry name" value="FYVE/PHD zinc finger"/>
    <property type="match status" value="1"/>
</dbReference>
<feature type="compositionally biased region" description="Basic residues" evidence="10">
    <location>
        <begin position="213"/>
        <end position="230"/>
    </location>
</feature>
<reference evidence="12" key="1">
    <citation type="submission" date="2023-01" db="EMBL/GenBank/DDBJ databases">
        <authorList>
            <person name="Van Ghelder C."/>
            <person name="Rancurel C."/>
        </authorList>
    </citation>
    <scope>NUCLEOTIDE SEQUENCE</scope>
    <source>
        <strain evidence="12">CNCM I-4278</strain>
    </source>
</reference>
<evidence type="ECO:0000256" key="9">
    <source>
        <dbReference type="PROSITE-ProRule" id="PRU00146"/>
    </source>
</evidence>
<name>A0A9W4U919_9PLEO</name>
<feature type="compositionally biased region" description="Polar residues" evidence="10">
    <location>
        <begin position="739"/>
        <end position="749"/>
    </location>
</feature>
<proteinExistence type="inferred from homology"/>
<feature type="compositionally biased region" description="Basic and acidic residues" evidence="10">
    <location>
        <begin position="690"/>
        <end position="708"/>
    </location>
</feature>
<comment type="caution">
    <text evidence="12">The sequence shown here is derived from an EMBL/GenBank/DDBJ whole genome shotgun (WGS) entry which is preliminary data.</text>
</comment>
<dbReference type="GO" id="GO:0000123">
    <property type="term" value="C:histone acetyltransferase complex"/>
    <property type="evidence" value="ECO:0007669"/>
    <property type="project" value="TreeGrafter"/>
</dbReference>
<dbReference type="InterPro" id="IPR019786">
    <property type="entry name" value="Zinc_finger_PHD-type_CS"/>
</dbReference>
<evidence type="ECO:0000259" key="11">
    <source>
        <dbReference type="PROSITE" id="PS50016"/>
    </source>
</evidence>
<organism evidence="12 13">
    <name type="scientific">Periconia digitata</name>
    <dbReference type="NCBI Taxonomy" id="1303443"/>
    <lineage>
        <taxon>Eukaryota</taxon>
        <taxon>Fungi</taxon>
        <taxon>Dikarya</taxon>
        <taxon>Ascomycota</taxon>
        <taxon>Pezizomycotina</taxon>
        <taxon>Dothideomycetes</taxon>
        <taxon>Pleosporomycetidae</taxon>
        <taxon>Pleosporales</taxon>
        <taxon>Massarineae</taxon>
        <taxon>Periconiaceae</taxon>
        <taxon>Periconia</taxon>
    </lineage>
</organism>
<dbReference type="InterPro" id="IPR028651">
    <property type="entry name" value="ING_fam"/>
</dbReference>
<feature type="compositionally biased region" description="Pro residues" evidence="10">
    <location>
        <begin position="534"/>
        <end position="545"/>
    </location>
</feature>
<feature type="binding site" evidence="8">
    <location>
        <position position="780"/>
    </location>
    <ligand>
        <name>Zn(2+)</name>
        <dbReference type="ChEBI" id="CHEBI:29105"/>
        <label>1</label>
    </ligand>
</feature>
<dbReference type="CDD" id="cd15505">
    <property type="entry name" value="PHD_ING"/>
    <property type="match status" value="1"/>
</dbReference>
<comment type="subcellular location">
    <subcellularLocation>
        <location evidence="1">Nucleus</location>
    </subcellularLocation>
</comment>
<dbReference type="SMART" id="SM00249">
    <property type="entry name" value="PHD"/>
    <property type="match status" value="1"/>
</dbReference>
<dbReference type="PROSITE" id="PS01359">
    <property type="entry name" value="ZF_PHD_1"/>
    <property type="match status" value="1"/>
</dbReference>
<dbReference type="SMART" id="SM01408">
    <property type="entry name" value="ING"/>
    <property type="match status" value="1"/>
</dbReference>
<dbReference type="InterPro" id="IPR013083">
    <property type="entry name" value="Znf_RING/FYVE/PHD"/>
</dbReference>
<dbReference type="Proteomes" id="UP001152607">
    <property type="component" value="Unassembled WGS sequence"/>
</dbReference>
<dbReference type="InterPro" id="IPR001965">
    <property type="entry name" value="Znf_PHD"/>
</dbReference>
<protein>
    <recommendedName>
        <fullName evidence="11">PHD-type domain-containing protein</fullName>
    </recommendedName>
</protein>
<keyword evidence="13" id="KW-1185">Reference proteome</keyword>
<dbReference type="Gene3D" id="3.30.40.10">
    <property type="entry name" value="Zinc/RING finger domain, C3HC4 (zinc finger)"/>
    <property type="match status" value="1"/>
</dbReference>
<feature type="binding site" evidence="8">
    <location>
        <position position="826"/>
    </location>
    <ligand>
        <name>Zn(2+)</name>
        <dbReference type="ChEBI" id="CHEBI:29105"/>
        <label>2</label>
    </ligand>
</feature>
<evidence type="ECO:0000256" key="5">
    <source>
        <dbReference type="ARBA" id="ARBA00022833"/>
    </source>
</evidence>
<keyword evidence="5 8" id="KW-0862">Zinc</keyword>
<dbReference type="InterPro" id="IPR019787">
    <property type="entry name" value="Znf_PHD-finger"/>
</dbReference>
<feature type="binding site" evidence="8">
    <location>
        <position position="823"/>
    </location>
    <ligand>
        <name>Zn(2+)</name>
        <dbReference type="ChEBI" id="CHEBI:29105"/>
        <label>2</label>
    </ligand>
</feature>
<evidence type="ECO:0000313" key="13">
    <source>
        <dbReference type="Proteomes" id="UP001152607"/>
    </source>
</evidence>
<feature type="compositionally biased region" description="Polar residues" evidence="10">
    <location>
        <begin position="501"/>
        <end position="526"/>
    </location>
</feature>
<accession>A0A9W4U919</accession>
<feature type="site" description="Histone H3K4me3 binding" evidence="7">
    <location>
        <position position="779"/>
    </location>
</feature>
<dbReference type="PANTHER" id="PTHR10333:SF94">
    <property type="entry name" value="FINGER DOMAIN PROTEIN, PUTATIVE (AFU_ORTHOLOGUE AFUA_3G11940)-RELATED"/>
    <property type="match status" value="1"/>
</dbReference>
<evidence type="ECO:0000313" key="12">
    <source>
        <dbReference type="EMBL" id="CAI6329068.1"/>
    </source>
</evidence>
<feature type="binding site" evidence="8">
    <location>
        <position position="793"/>
    </location>
    <ligand>
        <name>Zn(2+)</name>
        <dbReference type="ChEBI" id="CHEBI:29105"/>
        <label>2</label>
    </ligand>
</feature>
<dbReference type="GO" id="GO:0005634">
    <property type="term" value="C:nucleus"/>
    <property type="evidence" value="ECO:0007669"/>
    <property type="project" value="UniProtKB-SubCell"/>
</dbReference>
<feature type="region of interest" description="Disordered" evidence="10">
    <location>
        <begin position="324"/>
        <end position="362"/>
    </location>
</feature>
<evidence type="ECO:0000256" key="8">
    <source>
        <dbReference type="PIRSR" id="PIRSR628651-51"/>
    </source>
</evidence>
<dbReference type="Gene3D" id="6.10.140.1740">
    <property type="match status" value="1"/>
</dbReference>
<feature type="compositionally biased region" description="Low complexity" evidence="10">
    <location>
        <begin position="546"/>
        <end position="555"/>
    </location>
</feature>
<evidence type="ECO:0000256" key="7">
    <source>
        <dbReference type="PIRSR" id="PIRSR628651-50"/>
    </source>
</evidence>
<evidence type="ECO:0000256" key="2">
    <source>
        <dbReference type="ARBA" id="ARBA00010210"/>
    </source>
</evidence>
<feature type="region of interest" description="Disordered" evidence="10">
    <location>
        <begin position="486"/>
        <end position="775"/>
    </location>
</feature>
<feature type="site" description="Histone H3K4me3 binding" evidence="7">
    <location>
        <position position="794"/>
    </location>
</feature>
<feature type="site" description="Histone H3K4me3 binding" evidence="7">
    <location>
        <position position="801"/>
    </location>
</feature>
<comment type="similarity">
    <text evidence="2">Belongs to the ING family.</text>
</comment>
<feature type="compositionally biased region" description="Low complexity" evidence="10">
    <location>
        <begin position="582"/>
        <end position="599"/>
    </location>
</feature>
<dbReference type="PANTHER" id="PTHR10333">
    <property type="entry name" value="INHIBITOR OF GROWTH PROTEIN"/>
    <property type="match status" value="1"/>
</dbReference>
<dbReference type="OrthoDB" id="5411773at2759"/>
<dbReference type="InterPro" id="IPR024610">
    <property type="entry name" value="ING_N_histone-binding"/>
</dbReference>
<evidence type="ECO:0000256" key="4">
    <source>
        <dbReference type="ARBA" id="ARBA00022771"/>
    </source>
</evidence>
<sequence length="852" mass="91714">MADDGGVLSDVTPQPAPNPDALTTVNDFLDYTEYFPSDLVRSLRLIGDLDSAYLDATHLVHELTVKYGKLPTLPANARPDPTALRAEIAAALRKALHSRESSFAEATRLYEVAERHAHRIKIIKTKLKALPEPPSRDPTPAPVSPQATRPANRGFDRAPHLRLTFDAGRHGNSSTSRPRAHRRSLPGSRARDHSSPSSDSEVGSTIDLAITPRRLKINKDKHPKPPRVRVRAPGSGTNVHSAVAGISTSNALARLSPPPPDAKPGSRWAPWFKLTDYEMAVLRKKMKKNAVWLPSETMIKRQLELSHRGQEYYDKEKARCEATGEEMLDEEPVPASSKPKPAASSPVLERASSPPAATAPIPTTNHVEVDATPAPAPAPVPDSVPVSVPVSVPISVPVSVPISVPVSAPTATAAPTTVPVETPAEIVPEDTIAVEPATSTSSTDLKRETRRRQAVRDAKELQEATKKLIQAADDIQELDLSMLVVKSKTNTRSKRKREASPQPTASTPTLQTREPSVASQDSASKQPDTKRPRILPPLAPAPPPAVSSTPRTATPVAPSPVMNTPVPLPENVRSMTIQVPLAPAGPATPKATKPPGQTASRHATPNPPSPAITTPVETARSPIVPMLPVSNVTAASTRPRRESVAPKGATPPPSAPPAAKAPKSTTSTAEAALPTRPRSSRGHVPTPKAQSEEPKPLESQKTTRDLRRQSIFSQPALPGPTRVSSRKKPPPKGDITAGSEGQKSVTNVKRVQGNKNKKKKKADEDNEPADDIDPNEPRYCLCDDVSYGQMISCDNNCEKEWFHLGCVNMTTKDIPARRTKWYCPDCRITMNTDAYGNPLVPPPLPGRNRGNR</sequence>
<keyword evidence="6" id="KW-0539">Nucleus</keyword>
<gene>
    <name evidence="12" type="ORF">PDIGIT_LOCUS4069</name>
</gene>